<dbReference type="InterPro" id="IPR005119">
    <property type="entry name" value="LysR_subst-bd"/>
</dbReference>
<dbReference type="InterPro" id="IPR058163">
    <property type="entry name" value="LysR-type_TF_proteobact-type"/>
</dbReference>
<dbReference type="AlphaFoldDB" id="A0A261UBR2"/>
<evidence type="ECO:0000256" key="3">
    <source>
        <dbReference type="ARBA" id="ARBA00023125"/>
    </source>
</evidence>
<dbReference type="InterPro" id="IPR000847">
    <property type="entry name" value="LysR_HTH_N"/>
</dbReference>
<dbReference type="CDD" id="cd08422">
    <property type="entry name" value="PBP2_CrgA_like"/>
    <property type="match status" value="1"/>
</dbReference>
<dbReference type="PANTHER" id="PTHR30537:SF5">
    <property type="entry name" value="HTH-TYPE TRANSCRIPTIONAL ACTIVATOR TTDR-RELATED"/>
    <property type="match status" value="1"/>
</dbReference>
<sequence>MDSHPIQLNDIALFVEVARRKSFSLAARALAMPTSTLSRRIGQLEQAIGLRLINRNTRRLELTNAGAAYLRRCQGLVDEARLAHEQLQTLSASPQGRLTIAIPYSIAIWLLPDALKAFTERYPDLECEFDTSMKAAENSQGGPFDLVLRFGRSAPVSEPGAVEESISREIASLDTHLYASADYLREHGEPQQPSDLSNHECFRTTIDPEHSFWVLYNGQRSERVAVKGAIAGNSISVIGSLAGLGMGITRLPDCRALAPIIDSNGLRRILPEWRLEPLAVYAELPTAVMPAKTRVFMEFLRPWLEPVV</sequence>
<dbReference type="GO" id="GO:0003700">
    <property type="term" value="F:DNA-binding transcription factor activity"/>
    <property type="evidence" value="ECO:0007669"/>
    <property type="project" value="InterPro"/>
</dbReference>
<dbReference type="EMBL" id="NEVQ01000007">
    <property type="protein sequence ID" value="OZI59359.1"/>
    <property type="molecule type" value="Genomic_DNA"/>
</dbReference>
<dbReference type="Gene3D" id="1.10.10.10">
    <property type="entry name" value="Winged helix-like DNA-binding domain superfamily/Winged helix DNA-binding domain"/>
    <property type="match status" value="1"/>
</dbReference>
<keyword evidence="7" id="KW-1185">Reference proteome</keyword>
<accession>A0A261UBR2</accession>
<protein>
    <submittedName>
        <fullName evidence="6">LysR family transcriptional regulator</fullName>
    </submittedName>
</protein>
<keyword evidence="4" id="KW-0804">Transcription</keyword>
<dbReference type="RefSeq" id="WP_094819975.1">
    <property type="nucleotide sequence ID" value="NZ_NEVO01000004.1"/>
</dbReference>
<dbReference type="Pfam" id="PF00126">
    <property type="entry name" value="HTH_1"/>
    <property type="match status" value="1"/>
</dbReference>
<dbReference type="GO" id="GO:0043565">
    <property type="term" value="F:sequence-specific DNA binding"/>
    <property type="evidence" value="ECO:0007669"/>
    <property type="project" value="TreeGrafter"/>
</dbReference>
<organism evidence="6 7">
    <name type="scientific">Bordetella genomosp. 4</name>
    <dbReference type="NCBI Taxonomy" id="463044"/>
    <lineage>
        <taxon>Bacteria</taxon>
        <taxon>Pseudomonadati</taxon>
        <taxon>Pseudomonadota</taxon>
        <taxon>Betaproteobacteria</taxon>
        <taxon>Burkholderiales</taxon>
        <taxon>Alcaligenaceae</taxon>
        <taxon>Bordetella</taxon>
    </lineage>
</organism>
<comment type="caution">
    <text evidence="6">The sequence shown here is derived from an EMBL/GenBank/DDBJ whole genome shotgun (WGS) entry which is preliminary data.</text>
</comment>
<evidence type="ECO:0000256" key="4">
    <source>
        <dbReference type="ARBA" id="ARBA00023163"/>
    </source>
</evidence>
<dbReference type="Pfam" id="PF03466">
    <property type="entry name" value="LysR_substrate"/>
    <property type="match status" value="1"/>
</dbReference>
<dbReference type="InterPro" id="IPR036388">
    <property type="entry name" value="WH-like_DNA-bd_sf"/>
</dbReference>
<name>A0A261UBR2_9BORD</name>
<dbReference type="PANTHER" id="PTHR30537">
    <property type="entry name" value="HTH-TYPE TRANSCRIPTIONAL REGULATOR"/>
    <property type="match status" value="1"/>
</dbReference>
<feature type="domain" description="HTH lysR-type" evidence="5">
    <location>
        <begin position="6"/>
        <end position="63"/>
    </location>
</feature>
<dbReference type="Gene3D" id="3.40.190.290">
    <property type="match status" value="1"/>
</dbReference>
<dbReference type="GO" id="GO:0006351">
    <property type="term" value="P:DNA-templated transcription"/>
    <property type="evidence" value="ECO:0007669"/>
    <property type="project" value="TreeGrafter"/>
</dbReference>
<gene>
    <name evidence="6" type="ORF">CAL20_04970</name>
</gene>
<evidence type="ECO:0000256" key="2">
    <source>
        <dbReference type="ARBA" id="ARBA00023015"/>
    </source>
</evidence>
<dbReference type="InterPro" id="IPR036390">
    <property type="entry name" value="WH_DNA-bd_sf"/>
</dbReference>
<comment type="similarity">
    <text evidence="1">Belongs to the LysR transcriptional regulatory family.</text>
</comment>
<proteinExistence type="inferred from homology"/>
<keyword evidence="2" id="KW-0805">Transcription regulation</keyword>
<evidence type="ECO:0000313" key="6">
    <source>
        <dbReference type="EMBL" id="OZI59359.1"/>
    </source>
</evidence>
<dbReference type="FunFam" id="1.10.10.10:FF:000001">
    <property type="entry name" value="LysR family transcriptional regulator"/>
    <property type="match status" value="1"/>
</dbReference>
<evidence type="ECO:0000313" key="7">
    <source>
        <dbReference type="Proteomes" id="UP000216885"/>
    </source>
</evidence>
<dbReference type="SUPFAM" id="SSF46785">
    <property type="entry name" value="Winged helix' DNA-binding domain"/>
    <property type="match status" value="1"/>
</dbReference>
<evidence type="ECO:0000256" key="1">
    <source>
        <dbReference type="ARBA" id="ARBA00009437"/>
    </source>
</evidence>
<dbReference type="Proteomes" id="UP000216885">
    <property type="component" value="Unassembled WGS sequence"/>
</dbReference>
<dbReference type="SUPFAM" id="SSF53850">
    <property type="entry name" value="Periplasmic binding protein-like II"/>
    <property type="match status" value="1"/>
</dbReference>
<dbReference type="OrthoDB" id="116299at2"/>
<keyword evidence="3" id="KW-0238">DNA-binding</keyword>
<dbReference type="PROSITE" id="PS50931">
    <property type="entry name" value="HTH_LYSR"/>
    <property type="match status" value="1"/>
</dbReference>
<evidence type="ECO:0000259" key="5">
    <source>
        <dbReference type="PROSITE" id="PS50931"/>
    </source>
</evidence>
<reference evidence="6 7" key="1">
    <citation type="submission" date="2017-05" db="EMBL/GenBank/DDBJ databases">
        <title>Complete and WGS of Bordetella genogroups.</title>
        <authorList>
            <person name="Spilker T."/>
            <person name="LiPuma J."/>
        </authorList>
    </citation>
    <scope>NUCLEOTIDE SEQUENCE [LARGE SCALE GENOMIC DNA]</scope>
    <source>
        <strain evidence="6 7">AU9919</strain>
    </source>
</reference>